<protein>
    <submittedName>
        <fullName evidence="3">LLM class flavin-dependent oxidoreductase</fullName>
    </submittedName>
</protein>
<evidence type="ECO:0000313" key="3">
    <source>
        <dbReference type="EMBL" id="KAA9106568.1"/>
    </source>
</evidence>
<dbReference type="Pfam" id="PF00296">
    <property type="entry name" value="Bac_luciferase"/>
    <property type="match status" value="1"/>
</dbReference>
<dbReference type="SUPFAM" id="SSF51679">
    <property type="entry name" value="Bacterial luciferase-like"/>
    <property type="match status" value="1"/>
</dbReference>
<dbReference type="InterPro" id="IPR036661">
    <property type="entry name" value="Luciferase-like_sf"/>
</dbReference>
<evidence type="ECO:0000256" key="1">
    <source>
        <dbReference type="ARBA" id="ARBA00023002"/>
    </source>
</evidence>
<gene>
    <name evidence="3" type="ORF">F6B43_15700</name>
</gene>
<proteinExistence type="predicted"/>
<dbReference type="CDD" id="cd01097">
    <property type="entry name" value="Tetrahydromethanopterin_reductase"/>
    <property type="match status" value="1"/>
</dbReference>
<dbReference type="Proteomes" id="UP000325827">
    <property type="component" value="Unassembled WGS sequence"/>
</dbReference>
<reference evidence="4" key="1">
    <citation type="submission" date="2019-09" db="EMBL/GenBank/DDBJ databases">
        <title>Mumia zhuanghuii sp. nov. isolated from the intestinal contents of plateau pika (Ochotona curzoniae) in the Qinghai-Tibet plateau of China.</title>
        <authorList>
            <person name="Tian Z."/>
        </authorList>
    </citation>
    <scope>NUCLEOTIDE SEQUENCE [LARGE SCALE GENOMIC DNA]</scope>
    <source>
        <strain evidence="4">JCM 30598</strain>
    </source>
</reference>
<keyword evidence="4" id="KW-1185">Reference proteome</keyword>
<dbReference type="PANTHER" id="PTHR43244">
    <property type="match status" value="1"/>
</dbReference>
<evidence type="ECO:0000313" key="4">
    <source>
        <dbReference type="Proteomes" id="UP000325827"/>
    </source>
</evidence>
<name>A0A5J5J2N6_9MICO</name>
<dbReference type="PANTHER" id="PTHR43244:SF1">
    <property type="entry name" value="5,10-METHYLENETETRAHYDROMETHANOPTERIN REDUCTASE"/>
    <property type="match status" value="1"/>
</dbReference>
<evidence type="ECO:0000259" key="2">
    <source>
        <dbReference type="Pfam" id="PF00296"/>
    </source>
</evidence>
<dbReference type="InterPro" id="IPR050564">
    <property type="entry name" value="F420-G6PD/mer"/>
</dbReference>
<accession>A0A5J5J2N6</accession>
<dbReference type="GO" id="GO:0016705">
    <property type="term" value="F:oxidoreductase activity, acting on paired donors, with incorporation or reduction of molecular oxygen"/>
    <property type="evidence" value="ECO:0007669"/>
    <property type="project" value="InterPro"/>
</dbReference>
<dbReference type="EMBL" id="VYSA01000003">
    <property type="protein sequence ID" value="KAA9106568.1"/>
    <property type="molecule type" value="Genomic_DNA"/>
</dbReference>
<organism evidence="3 4">
    <name type="scientific">Microbacterium rhizomatis</name>
    <dbReference type="NCBI Taxonomy" id="1631477"/>
    <lineage>
        <taxon>Bacteria</taxon>
        <taxon>Bacillati</taxon>
        <taxon>Actinomycetota</taxon>
        <taxon>Actinomycetes</taxon>
        <taxon>Micrococcales</taxon>
        <taxon>Microbacteriaceae</taxon>
        <taxon>Microbacterium</taxon>
    </lineage>
</organism>
<dbReference type="RefSeq" id="WP_150449917.1">
    <property type="nucleotide sequence ID" value="NZ_VYSA01000003.1"/>
</dbReference>
<comment type="caution">
    <text evidence="3">The sequence shown here is derived from an EMBL/GenBank/DDBJ whole genome shotgun (WGS) entry which is preliminary data.</text>
</comment>
<dbReference type="AlphaFoldDB" id="A0A5J5J2N6"/>
<feature type="domain" description="Luciferase-like" evidence="2">
    <location>
        <begin position="14"/>
        <end position="304"/>
    </location>
</feature>
<dbReference type="Gene3D" id="3.20.20.30">
    <property type="entry name" value="Luciferase-like domain"/>
    <property type="match status" value="1"/>
</dbReference>
<keyword evidence="1" id="KW-0560">Oxidoreductase</keyword>
<dbReference type="OrthoDB" id="5241778at2"/>
<dbReference type="InterPro" id="IPR011251">
    <property type="entry name" value="Luciferase-like_dom"/>
</dbReference>
<sequence length="334" mass="35378">MSIRFSLRVNNDLDLPTLTGLAVAGEAAHIDQLWVSNDLMLRSAPALLGALFQKTTRLHLGIGIMNPYSVHPAELAMIAATLQEMSEGRFLLGLGAGSGEFLSWIGIEQDKPLTDTRAALRAIRALLAGERPIDADGAGEGWTRDAYLRLTATHVPIYIGAMSPRMLAFAGAEADGVLALLFPPEHFTTASEIVAEGAAGAGRTMSDLDMPACVWLALDEDRAAADRALALKLAYYGAAFSPYLLARAGLTTADFTPALDALRDGDEDAAVRAITPQMLSLGISGDPDAVIRRCRELVGRGATHLSFGPPLGPDPVAAIEMLGRLVLPEVRRSA</sequence>